<accession>A0A7J9M1G7</accession>
<evidence type="ECO:0008006" key="8">
    <source>
        <dbReference type="Google" id="ProtNLM"/>
    </source>
</evidence>
<dbReference type="AlphaFoldDB" id="A0A7J9M1G7"/>
<dbReference type="Pfam" id="PF07333">
    <property type="entry name" value="SLR1-BP"/>
    <property type="match status" value="1"/>
</dbReference>
<dbReference type="GO" id="GO:0050832">
    <property type="term" value="P:defense response to fungus"/>
    <property type="evidence" value="ECO:0007669"/>
    <property type="project" value="UniProtKB-KW"/>
</dbReference>
<evidence type="ECO:0000256" key="5">
    <source>
        <dbReference type="ARBA" id="ARBA00023157"/>
    </source>
</evidence>
<evidence type="ECO:0000313" key="7">
    <source>
        <dbReference type="Proteomes" id="UP000593576"/>
    </source>
</evidence>
<organism evidence="6 7">
    <name type="scientific">Gossypium schwendimanii</name>
    <name type="common">Cotton</name>
    <dbReference type="NCBI Taxonomy" id="34291"/>
    <lineage>
        <taxon>Eukaryota</taxon>
        <taxon>Viridiplantae</taxon>
        <taxon>Streptophyta</taxon>
        <taxon>Embryophyta</taxon>
        <taxon>Tracheophyta</taxon>
        <taxon>Spermatophyta</taxon>
        <taxon>Magnoliopsida</taxon>
        <taxon>eudicotyledons</taxon>
        <taxon>Gunneridae</taxon>
        <taxon>Pentapetalae</taxon>
        <taxon>rosids</taxon>
        <taxon>malvids</taxon>
        <taxon>Malvales</taxon>
        <taxon>Malvaceae</taxon>
        <taxon>Malvoideae</taxon>
        <taxon>Gossypium</taxon>
    </lineage>
</organism>
<keyword evidence="5" id="KW-1015">Disulfide bond</keyword>
<name>A0A7J9M1G7_GOSSC</name>
<evidence type="ECO:0000256" key="2">
    <source>
        <dbReference type="ARBA" id="ARBA00022529"/>
    </source>
</evidence>
<comment type="similarity">
    <text evidence="1">Belongs to the DEFL family.</text>
</comment>
<gene>
    <name evidence="6" type="ORF">Goshw_007573</name>
</gene>
<keyword evidence="3" id="KW-0295">Fungicide</keyword>
<dbReference type="Proteomes" id="UP000593576">
    <property type="component" value="Unassembled WGS sequence"/>
</dbReference>
<dbReference type="InterPro" id="IPR010851">
    <property type="entry name" value="DEFL"/>
</dbReference>
<evidence type="ECO:0000313" key="6">
    <source>
        <dbReference type="EMBL" id="MBA0864952.1"/>
    </source>
</evidence>
<reference evidence="6 7" key="1">
    <citation type="journal article" date="2019" name="Genome Biol. Evol.">
        <title>Insights into the evolution of the New World diploid cottons (Gossypium, subgenus Houzingenia) based on genome sequencing.</title>
        <authorList>
            <person name="Grover C.E."/>
            <person name="Arick M.A. 2nd"/>
            <person name="Thrash A."/>
            <person name="Conover J.L."/>
            <person name="Sanders W.S."/>
            <person name="Peterson D.G."/>
            <person name="Frelichowski J.E."/>
            <person name="Scheffler J.A."/>
            <person name="Scheffler B.E."/>
            <person name="Wendel J.F."/>
        </authorList>
    </citation>
    <scope>NUCLEOTIDE SEQUENCE [LARGE SCALE GENOMIC DNA]</scope>
    <source>
        <strain evidence="6">1</strain>
        <tissue evidence="6">Leaf</tissue>
    </source>
</reference>
<keyword evidence="4" id="KW-0611">Plant defense</keyword>
<evidence type="ECO:0000256" key="4">
    <source>
        <dbReference type="ARBA" id="ARBA00022821"/>
    </source>
</evidence>
<protein>
    <recommendedName>
        <fullName evidence="8">RNase H type-1 domain-containing protein</fullName>
    </recommendedName>
</protein>
<sequence length="197" mass="21569">MMGEAIGQEICHDVLAAPGDGKCDPQSCKDNCASKWNGAGFCLQSYANLHSCNCSWPCGGKERKLAQDFNLEVIETGEMLFVGGGIGRSTKKVQRRLAKPPDPKNPILDAKGMTVNSSGIPFITFSERTIWKPKHPLKILDLENDYFSIKFRHVLRNSNKVADCIAKTAGGMKQLIVLIDPPSRVKSTRGGHKHFAA</sequence>
<keyword evidence="2" id="KW-0929">Antimicrobial</keyword>
<comment type="caution">
    <text evidence="6">The sequence shown here is derived from an EMBL/GenBank/DDBJ whole genome shotgun (WGS) entry which is preliminary data.</text>
</comment>
<evidence type="ECO:0000256" key="3">
    <source>
        <dbReference type="ARBA" id="ARBA00022577"/>
    </source>
</evidence>
<dbReference type="GO" id="GO:0031640">
    <property type="term" value="P:killing of cells of another organism"/>
    <property type="evidence" value="ECO:0007669"/>
    <property type="project" value="UniProtKB-KW"/>
</dbReference>
<keyword evidence="7" id="KW-1185">Reference proteome</keyword>
<dbReference type="OrthoDB" id="929580at2759"/>
<evidence type="ECO:0000256" key="1">
    <source>
        <dbReference type="ARBA" id="ARBA00006722"/>
    </source>
</evidence>
<proteinExistence type="inferred from homology"/>
<dbReference type="EMBL" id="JABFAF010000009">
    <property type="protein sequence ID" value="MBA0864952.1"/>
    <property type="molecule type" value="Genomic_DNA"/>
</dbReference>